<sequence>MTALHLPTTPNNPLLNPQDDQSTGAMQLRRNHVLNFVENARFDPDATYYDTSYENSQAHSSQFLSHMKQVLGALTQRYPAGSTLVEVGCGKGDFLTLAHQAGHFTCQGYDTTYTGDAAYIEQRYLGSNDRVPADIVVLRHVLEHIPQPHRFLAMLHQVFGDTDIYIEVPNLDWILQNNTFFDITYEHVNYFSQQALAALFGGKVHDAQLCFGAQYQYIIANLGDLANGFDTAYTGDNWQDIGFDDLFPALERQIDQLEALTGPKGHCFFWGAATKGCMFLWHANRLGRLVGNVPYAVDINPSKQGRWLPGSIKPIHGPDKFYSDARPGDILAISNPAYRDEIVAQLVSRNLDFVEVRCL</sequence>
<feature type="compositionally biased region" description="Low complexity" evidence="1">
    <location>
        <begin position="1"/>
        <end position="17"/>
    </location>
</feature>
<gene>
    <name evidence="3" type="ORF">PhaeoP97_00703</name>
</gene>
<feature type="region of interest" description="Disordered" evidence="1">
    <location>
        <begin position="1"/>
        <end position="22"/>
    </location>
</feature>
<dbReference type="Gene3D" id="3.40.50.720">
    <property type="entry name" value="NAD(P)-binding Rossmann-like Domain"/>
    <property type="match status" value="1"/>
</dbReference>
<dbReference type="Gene3D" id="3.40.50.150">
    <property type="entry name" value="Vaccinia Virus protein VP39"/>
    <property type="match status" value="1"/>
</dbReference>
<dbReference type="InterPro" id="IPR013691">
    <property type="entry name" value="MeTrfase_14"/>
</dbReference>
<dbReference type="InterPro" id="IPR029063">
    <property type="entry name" value="SAM-dependent_MTases_sf"/>
</dbReference>
<feature type="domain" description="C-methyltransferase" evidence="2">
    <location>
        <begin position="266"/>
        <end position="346"/>
    </location>
</feature>
<protein>
    <recommendedName>
        <fullName evidence="2">C-methyltransferase domain-containing protein</fullName>
    </recommendedName>
</protein>
<dbReference type="STRING" id="1844006.PhaeoP97_00703"/>
<dbReference type="Pfam" id="PF08484">
    <property type="entry name" value="Methyltransf_14"/>
    <property type="match status" value="1"/>
</dbReference>
<organism evidence="3 4">
    <name type="scientific">Phaeobacter porticola</name>
    <dbReference type="NCBI Taxonomy" id="1844006"/>
    <lineage>
        <taxon>Bacteria</taxon>
        <taxon>Pseudomonadati</taxon>
        <taxon>Pseudomonadota</taxon>
        <taxon>Alphaproteobacteria</taxon>
        <taxon>Rhodobacterales</taxon>
        <taxon>Roseobacteraceae</taxon>
        <taxon>Phaeobacter</taxon>
    </lineage>
</organism>
<dbReference type="OrthoDB" id="9815644at2"/>
<dbReference type="KEGG" id="php:PhaeoP97_00703"/>
<evidence type="ECO:0000313" key="4">
    <source>
        <dbReference type="Proteomes" id="UP000183859"/>
    </source>
</evidence>
<dbReference type="EMBL" id="CP016364">
    <property type="protein sequence ID" value="APG46141.1"/>
    <property type="molecule type" value="Genomic_DNA"/>
</dbReference>
<dbReference type="Pfam" id="PF13489">
    <property type="entry name" value="Methyltransf_23"/>
    <property type="match status" value="1"/>
</dbReference>
<dbReference type="RefSeq" id="WP_072503895.1">
    <property type="nucleotide sequence ID" value="NZ_CP016364.1"/>
</dbReference>
<proteinExistence type="predicted"/>
<evidence type="ECO:0000256" key="1">
    <source>
        <dbReference type="SAM" id="MobiDB-lite"/>
    </source>
</evidence>
<dbReference type="Proteomes" id="UP000183859">
    <property type="component" value="Chromosome"/>
</dbReference>
<name>A0A1L3I1X2_9RHOB</name>
<dbReference type="AlphaFoldDB" id="A0A1L3I1X2"/>
<evidence type="ECO:0000259" key="2">
    <source>
        <dbReference type="Pfam" id="PF08484"/>
    </source>
</evidence>
<dbReference type="SUPFAM" id="SSF53335">
    <property type="entry name" value="S-adenosyl-L-methionine-dependent methyltransferases"/>
    <property type="match status" value="1"/>
</dbReference>
<accession>A0A1L3I1X2</accession>
<reference evidence="4" key="1">
    <citation type="submission" date="2016-07" db="EMBL/GenBank/DDBJ databases">
        <title>Phaeobacter portensis sp. nov., a tropodithietic acid producing bacterium isolated from a German harbor.</title>
        <authorList>
            <person name="Freese H.M."/>
            <person name="Bunk B."/>
            <person name="Breider S."/>
            <person name="Brinkhoff T."/>
        </authorList>
    </citation>
    <scope>NUCLEOTIDE SEQUENCE [LARGE SCALE GENOMIC DNA]</scope>
    <source>
        <strain evidence="4">P97</strain>
    </source>
</reference>
<evidence type="ECO:0000313" key="3">
    <source>
        <dbReference type="EMBL" id="APG46141.1"/>
    </source>
</evidence>
<keyword evidence="4" id="KW-1185">Reference proteome</keyword>